<evidence type="ECO:0000256" key="3">
    <source>
        <dbReference type="ARBA" id="ARBA00022553"/>
    </source>
</evidence>
<evidence type="ECO:0000256" key="2">
    <source>
        <dbReference type="ARBA" id="ARBA00012438"/>
    </source>
</evidence>
<evidence type="ECO:0000259" key="9">
    <source>
        <dbReference type="PROSITE" id="PS50112"/>
    </source>
</evidence>
<dbReference type="SUPFAM" id="SSF47384">
    <property type="entry name" value="Homodimeric domain of signal transducing histidine kinase"/>
    <property type="match status" value="1"/>
</dbReference>
<evidence type="ECO:0000256" key="7">
    <source>
        <dbReference type="SAM" id="Coils"/>
    </source>
</evidence>
<dbReference type="InterPro" id="IPR000700">
    <property type="entry name" value="PAS-assoc_C"/>
</dbReference>
<dbReference type="STRING" id="1173027.Mic7113_2932"/>
<protein>
    <recommendedName>
        <fullName evidence="2">histidine kinase</fullName>
        <ecNumber evidence="2">2.7.13.3</ecNumber>
    </recommendedName>
</protein>
<keyword evidence="4" id="KW-0808">Transferase</keyword>
<reference evidence="11 12" key="1">
    <citation type="submission" date="2012-06" db="EMBL/GenBank/DDBJ databases">
        <title>Finished chromosome of genome of Microcoleus sp. PCC 7113.</title>
        <authorList>
            <consortium name="US DOE Joint Genome Institute"/>
            <person name="Gugger M."/>
            <person name="Coursin T."/>
            <person name="Rippka R."/>
            <person name="Tandeau De Marsac N."/>
            <person name="Huntemann M."/>
            <person name="Wei C.-L."/>
            <person name="Han J."/>
            <person name="Detter J.C."/>
            <person name="Han C."/>
            <person name="Tapia R."/>
            <person name="Chen A."/>
            <person name="Kyrpides N."/>
            <person name="Mavromatis K."/>
            <person name="Markowitz V."/>
            <person name="Szeto E."/>
            <person name="Ivanova N."/>
            <person name="Pagani I."/>
            <person name="Pati A."/>
            <person name="Goodwin L."/>
            <person name="Nordberg H.P."/>
            <person name="Cantor M.N."/>
            <person name="Hua S.X."/>
            <person name="Woyke T."/>
            <person name="Kerfeld C.A."/>
        </authorList>
    </citation>
    <scope>NUCLEOTIDE SEQUENCE [LARGE SCALE GENOMIC DNA]</scope>
    <source>
        <strain evidence="11 12">PCC 7113</strain>
    </source>
</reference>
<dbReference type="PROSITE" id="PS50112">
    <property type="entry name" value="PAS"/>
    <property type="match status" value="2"/>
</dbReference>
<dbReference type="SMART" id="SM00388">
    <property type="entry name" value="HisKA"/>
    <property type="match status" value="1"/>
</dbReference>
<accession>K9WES6</accession>
<comment type="catalytic activity">
    <reaction evidence="1">
        <text>ATP + protein L-histidine = ADP + protein N-phospho-L-histidine.</text>
        <dbReference type="EC" id="2.7.13.3"/>
    </reaction>
</comment>
<evidence type="ECO:0000259" key="8">
    <source>
        <dbReference type="PROSITE" id="PS50109"/>
    </source>
</evidence>
<dbReference type="OrthoDB" id="475707at2"/>
<dbReference type="InterPro" id="IPR004358">
    <property type="entry name" value="Sig_transdc_His_kin-like_C"/>
</dbReference>
<evidence type="ECO:0000259" key="10">
    <source>
        <dbReference type="PROSITE" id="PS50113"/>
    </source>
</evidence>
<feature type="domain" description="PAS" evidence="9">
    <location>
        <begin position="43"/>
        <end position="104"/>
    </location>
</feature>
<dbReference type="InterPro" id="IPR035965">
    <property type="entry name" value="PAS-like_dom_sf"/>
</dbReference>
<name>K9WES6_9CYAN</name>
<dbReference type="InterPro" id="IPR013655">
    <property type="entry name" value="PAS_fold_3"/>
</dbReference>
<dbReference type="InterPro" id="IPR001610">
    <property type="entry name" value="PAC"/>
</dbReference>
<dbReference type="InterPro" id="IPR013656">
    <property type="entry name" value="PAS_4"/>
</dbReference>
<dbReference type="NCBIfam" id="TIGR00229">
    <property type="entry name" value="sensory_box"/>
    <property type="match status" value="2"/>
</dbReference>
<dbReference type="SUPFAM" id="SSF55785">
    <property type="entry name" value="PYP-like sensor domain (PAS domain)"/>
    <property type="match status" value="3"/>
</dbReference>
<keyword evidence="5" id="KW-0418">Kinase</keyword>
<keyword evidence="3" id="KW-0597">Phosphoprotein</keyword>
<keyword evidence="12" id="KW-1185">Reference proteome</keyword>
<dbReference type="InterPro" id="IPR003661">
    <property type="entry name" value="HisK_dim/P_dom"/>
</dbReference>
<evidence type="ECO:0000313" key="11">
    <source>
        <dbReference type="EMBL" id="AFZ18708.1"/>
    </source>
</evidence>
<dbReference type="PROSITE" id="PS50113">
    <property type="entry name" value="PAC"/>
    <property type="match status" value="2"/>
</dbReference>
<dbReference type="PANTHER" id="PTHR43304">
    <property type="entry name" value="PHYTOCHROME-LIKE PROTEIN CPH1"/>
    <property type="match status" value="1"/>
</dbReference>
<feature type="domain" description="PAS" evidence="9">
    <location>
        <begin position="193"/>
        <end position="263"/>
    </location>
</feature>
<dbReference type="SMART" id="SM00387">
    <property type="entry name" value="HATPase_c"/>
    <property type="match status" value="1"/>
</dbReference>
<dbReference type="eggNOG" id="COG4251">
    <property type="taxonomic scope" value="Bacteria"/>
</dbReference>
<dbReference type="Proteomes" id="UP000010471">
    <property type="component" value="Chromosome"/>
</dbReference>
<dbReference type="Gene3D" id="3.30.565.10">
    <property type="entry name" value="Histidine kinase-like ATPase, C-terminal domain"/>
    <property type="match status" value="1"/>
</dbReference>
<dbReference type="KEGG" id="mic:Mic7113_2932"/>
<feature type="coiled-coil region" evidence="7">
    <location>
        <begin position="444"/>
        <end position="474"/>
    </location>
</feature>
<organism evidence="11 12">
    <name type="scientific">Allocoleopsis franciscana PCC 7113</name>
    <dbReference type="NCBI Taxonomy" id="1173027"/>
    <lineage>
        <taxon>Bacteria</taxon>
        <taxon>Bacillati</taxon>
        <taxon>Cyanobacteriota</taxon>
        <taxon>Cyanophyceae</taxon>
        <taxon>Coleofasciculales</taxon>
        <taxon>Coleofasciculaceae</taxon>
        <taxon>Allocoleopsis</taxon>
        <taxon>Allocoleopsis franciscana</taxon>
    </lineage>
</organism>
<keyword evidence="7" id="KW-0175">Coiled coil</keyword>
<dbReference type="InterPro" id="IPR000014">
    <property type="entry name" value="PAS"/>
</dbReference>
<feature type="domain" description="Histidine kinase" evidence="8">
    <location>
        <begin position="481"/>
        <end position="691"/>
    </location>
</feature>
<dbReference type="Pfam" id="PF02518">
    <property type="entry name" value="HATPase_c"/>
    <property type="match status" value="1"/>
</dbReference>
<dbReference type="CDD" id="cd00130">
    <property type="entry name" value="PAS"/>
    <property type="match status" value="2"/>
</dbReference>
<evidence type="ECO:0000256" key="4">
    <source>
        <dbReference type="ARBA" id="ARBA00022679"/>
    </source>
</evidence>
<feature type="domain" description="PAC" evidence="10">
    <location>
        <begin position="266"/>
        <end position="318"/>
    </location>
</feature>
<dbReference type="SMART" id="SM00086">
    <property type="entry name" value="PAC"/>
    <property type="match status" value="2"/>
</dbReference>
<feature type="coiled-coil region" evidence="7">
    <location>
        <begin position="173"/>
        <end position="203"/>
    </location>
</feature>
<dbReference type="EMBL" id="CP003630">
    <property type="protein sequence ID" value="AFZ18708.1"/>
    <property type="molecule type" value="Genomic_DNA"/>
</dbReference>
<dbReference type="HOGENOM" id="CLU_000445_114_71_3"/>
<dbReference type="SUPFAM" id="SSF55874">
    <property type="entry name" value="ATPase domain of HSP90 chaperone/DNA topoisomerase II/histidine kinase"/>
    <property type="match status" value="1"/>
</dbReference>
<dbReference type="Pfam" id="PF08447">
    <property type="entry name" value="PAS_3"/>
    <property type="match status" value="2"/>
</dbReference>
<dbReference type="PROSITE" id="PS50109">
    <property type="entry name" value="HIS_KIN"/>
    <property type="match status" value="1"/>
</dbReference>
<dbReference type="InterPro" id="IPR052162">
    <property type="entry name" value="Sensor_kinase/Photoreceptor"/>
</dbReference>
<proteinExistence type="predicted"/>
<dbReference type="FunFam" id="3.30.450.20:FF:000099">
    <property type="entry name" value="Sensory box sensor histidine kinase"/>
    <property type="match status" value="1"/>
</dbReference>
<feature type="domain" description="PAC" evidence="10">
    <location>
        <begin position="120"/>
        <end position="172"/>
    </location>
</feature>
<dbReference type="Gene3D" id="3.30.450.20">
    <property type="entry name" value="PAS domain"/>
    <property type="match status" value="3"/>
</dbReference>
<evidence type="ECO:0000256" key="6">
    <source>
        <dbReference type="ARBA" id="ARBA00023012"/>
    </source>
</evidence>
<sequence length="697" mass="79765">MCETELTIAPQNSNWATRVCTQAQAKETMQNIEESPPTSLLLHPESYVDLVQGLDVIIWEMDALTWKFTFVSDRAQDILGYPISQWFDQPQFWQDQLLHPEDREWCIHFCVTATQAAKDHQFEYRAIAADGRVVWLKDLVRVVCDENGCAKRLRGVMVDITQEKEAQQRTQQLLREREERSELERVQKALRQSEERYRSLVEATSPIIWDTNAEGELVTEQARWSAFTGQTYAEYQGWGWLNAIHPADRTHTAQAWREALANRTLYQVEHRVRRNDGEYRYMSARAVPVLEPDGSIREWVGVHTDITQRKQVEAARDSALCEAQAARAALQWVFMQAPAAIQVTRGSNHITETANSLYIKLTGKRDLVGKPVREAFSELEGQGFFELLDQVYATGEPFIGKEMPAVFDRNDDGKLEESFWNFVYQPLVDGEGNVYGIMTHAVEVTEQVQARQEIEKKAEELAELTRSLERSNQELDQFAYITSHDLKAPLRAISTLSEWIEEDLGDQIQDDSREHLRLLRGRVQRMTDLIDGILQYSRAGRVQQVERVDVAVLIAEVMELIAPSPDILMVVEPGMPTLKTEKIPLEQVLINLIGNAIKYAQCPHARIQVSVRDVGRYYEFAIADNGPGIAPEYHEKIWVIFQRLEARDKVEGTGIGLSVVKKIVESRGGQVWVESELGAGATFRFTWPKYFQKRVKA</sequence>
<dbReference type="PANTHER" id="PTHR43304:SF1">
    <property type="entry name" value="PAC DOMAIN-CONTAINING PROTEIN"/>
    <property type="match status" value="1"/>
</dbReference>
<evidence type="ECO:0000256" key="5">
    <source>
        <dbReference type="ARBA" id="ARBA00022777"/>
    </source>
</evidence>
<dbReference type="InterPro" id="IPR005467">
    <property type="entry name" value="His_kinase_dom"/>
</dbReference>
<dbReference type="InterPro" id="IPR036890">
    <property type="entry name" value="HATPase_C_sf"/>
</dbReference>
<dbReference type="Pfam" id="PF08448">
    <property type="entry name" value="PAS_4"/>
    <property type="match status" value="1"/>
</dbReference>
<dbReference type="GO" id="GO:0000155">
    <property type="term" value="F:phosphorelay sensor kinase activity"/>
    <property type="evidence" value="ECO:0007669"/>
    <property type="project" value="InterPro"/>
</dbReference>
<evidence type="ECO:0000256" key="1">
    <source>
        <dbReference type="ARBA" id="ARBA00000085"/>
    </source>
</evidence>
<dbReference type="SMART" id="SM00091">
    <property type="entry name" value="PAS"/>
    <property type="match status" value="2"/>
</dbReference>
<dbReference type="InterPro" id="IPR036097">
    <property type="entry name" value="HisK_dim/P_sf"/>
</dbReference>
<dbReference type="PRINTS" id="PR00344">
    <property type="entry name" value="BCTRLSENSOR"/>
</dbReference>
<dbReference type="eggNOG" id="COG2202">
    <property type="taxonomic scope" value="Bacteria"/>
</dbReference>
<dbReference type="EC" id="2.7.13.3" evidence="2"/>
<dbReference type="AlphaFoldDB" id="K9WES6"/>
<keyword evidence="6" id="KW-0902">Two-component regulatory system</keyword>
<gene>
    <name evidence="11" type="ORF">Mic7113_2932</name>
</gene>
<dbReference type="CDD" id="cd00082">
    <property type="entry name" value="HisKA"/>
    <property type="match status" value="1"/>
</dbReference>
<evidence type="ECO:0000313" key="12">
    <source>
        <dbReference type="Proteomes" id="UP000010471"/>
    </source>
</evidence>
<dbReference type="InterPro" id="IPR003594">
    <property type="entry name" value="HATPase_dom"/>
</dbReference>
<dbReference type="Pfam" id="PF00512">
    <property type="entry name" value="HisKA"/>
    <property type="match status" value="1"/>
</dbReference>
<dbReference type="Gene3D" id="1.10.287.130">
    <property type="match status" value="1"/>
</dbReference>
<dbReference type="RefSeq" id="WP_015182857.1">
    <property type="nucleotide sequence ID" value="NC_019738.1"/>
</dbReference>